<dbReference type="CDD" id="cd06257">
    <property type="entry name" value="DnaJ"/>
    <property type="match status" value="1"/>
</dbReference>
<proteinExistence type="predicted"/>
<reference evidence="3 4" key="1">
    <citation type="journal article" date="2015" name="Genome Biol. Evol.">
        <title>Comparative Genomics of a Bacterivorous Green Alga Reveals Evolutionary Causalities and Consequences of Phago-Mixotrophic Mode of Nutrition.</title>
        <authorList>
            <person name="Burns J.A."/>
            <person name="Paasch A."/>
            <person name="Narechania A."/>
            <person name="Kim E."/>
        </authorList>
    </citation>
    <scope>NUCLEOTIDE SEQUENCE [LARGE SCALE GENOMIC DNA]</scope>
    <source>
        <strain evidence="3 4">PLY_AMNH</strain>
    </source>
</reference>
<evidence type="ECO:0000256" key="1">
    <source>
        <dbReference type="SAM" id="MobiDB-lite"/>
    </source>
</evidence>
<feature type="region of interest" description="Disordered" evidence="1">
    <location>
        <begin position="107"/>
        <end position="139"/>
    </location>
</feature>
<dbReference type="Pfam" id="PF00226">
    <property type="entry name" value="DnaJ"/>
    <property type="match status" value="1"/>
</dbReference>
<protein>
    <recommendedName>
        <fullName evidence="2">J domain-containing protein</fullName>
    </recommendedName>
</protein>
<dbReference type="InterPro" id="IPR036869">
    <property type="entry name" value="J_dom_sf"/>
</dbReference>
<keyword evidence="4" id="KW-1185">Reference proteome</keyword>
<comment type="caution">
    <text evidence="3">The sequence shown here is derived from an EMBL/GenBank/DDBJ whole genome shotgun (WGS) entry which is preliminary data.</text>
</comment>
<evidence type="ECO:0000259" key="2">
    <source>
        <dbReference type="PROSITE" id="PS50076"/>
    </source>
</evidence>
<organism evidence="3 4">
    <name type="scientific">Cymbomonas tetramitiformis</name>
    <dbReference type="NCBI Taxonomy" id="36881"/>
    <lineage>
        <taxon>Eukaryota</taxon>
        <taxon>Viridiplantae</taxon>
        <taxon>Chlorophyta</taxon>
        <taxon>Pyramimonadophyceae</taxon>
        <taxon>Pyramimonadales</taxon>
        <taxon>Pyramimonadaceae</taxon>
        <taxon>Cymbomonas</taxon>
    </lineage>
</organism>
<feature type="domain" description="J" evidence="2">
    <location>
        <begin position="49"/>
        <end position="108"/>
    </location>
</feature>
<evidence type="ECO:0000313" key="3">
    <source>
        <dbReference type="EMBL" id="KAK3262238.1"/>
    </source>
</evidence>
<dbReference type="InterPro" id="IPR001623">
    <property type="entry name" value="DnaJ_domain"/>
</dbReference>
<dbReference type="SUPFAM" id="SSF46565">
    <property type="entry name" value="Chaperone J-domain"/>
    <property type="match status" value="1"/>
</dbReference>
<dbReference type="AlphaFoldDB" id="A0AAE0FM27"/>
<accession>A0AAE0FM27</accession>
<evidence type="ECO:0000313" key="4">
    <source>
        <dbReference type="Proteomes" id="UP001190700"/>
    </source>
</evidence>
<dbReference type="Gene3D" id="1.10.287.110">
    <property type="entry name" value="DnaJ domain"/>
    <property type="match status" value="1"/>
</dbReference>
<sequence>MRAAHCIAAATRWISSRALHRINPREQFSMPCFQVSTHSLSTSTRSEYDPYAALGATERLPSPKELKIAYLAAVQNVHPDANMDDPVTAHGKFVHLQEVYASLRKRAQESPAKGARWNPQAHEHTRTQSQEAPRGPRDVERERNAYAEWRKTQPYQDPLKKIKWGLPDLENKKWTGLEAVFVKYVKEEAPQKAIDAIEDAFTRGYLDLPTREESYHSLLWFFSDAKREHVMIVVDAMLRIGIELDEATLHRL</sequence>
<name>A0AAE0FM27_9CHLO</name>
<dbReference type="Proteomes" id="UP001190700">
    <property type="component" value="Unassembled WGS sequence"/>
</dbReference>
<dbReference type="EMBL" id="LGRX02016361">
    <property type="protein sequence ID" value="KAK3262238.1"/>
    <property type="molecule type" value="Genomic_DNA"/>
</dbReference>
<dbReference type="SMART" id="SM00271">
    <property type="entry name" value="DnaJ"/>
    <property type="match status" value="1"/>
</dbReference>
<dbReference type="PROSITE" id="PS50076">
    <property type="entry name" value="DNAJ_2"/>
    <property type="match status" value="1"/>
</dbReference>
<gene>
    <name evidence="3" type="ORF">CYMTET_28891</name>
</gene>